<dbReference type="PROSITE" id="PS51257">
    <property type="entry name" value="PROKAR_LIPOPROTEIN"/>
    <property type="match status" value="1"/>
</dbReference>
<evidence type="ECO:0000256" key="1">
    <source>
        <dbReference type="SAM" id="SignalP"/>
    </source>
</evidence>
<dbReference type="InterPro" id="IPR029052">
    <property type="entry name" value="Metallo-depent_PP-like"/>
</dbReference>
<feature type="signal peptide" evidence="1">
    <location>
        <begin position="1"/>
        <end position="25"/>
    </location>
</feature>
<feature type="chain" id="PRO_5018312381" evidence="1">
    <location>
        <begin position="26"/>
        <end position="273"/>
    </location>
</feature>
<keyword evidence="4" id="KW-1185">Reference proteome</keyword>
<dbReference type="Gene3D" id="3.60.21.10">
    <property type="match status" value="1"/>
</dbReference>
<dbReference type="AlphaFoldDB" id="A0A3P2A900"/>
<sequence length="273" mass="31603">MKHKKTINCKIAILLLCVGLSGCGAFDIHPYDVDVKGQKGINAINISKIEQLAFGKETIRFACISDSHQWYSDMEDAVNDINRKRGNLDFVIHCGDLTDTGTTAEFEWNDKILSRLQLPYIAMIGNHDYLGTGEEYYAKKYGSHNFRMIAARVKFVFLDTNATEYDYVASVPDLNYIRQQSEEDTLKFDRTIVLMHSRPYSDQFNNNIAEPFEYYLQTFLKPMFCINGHDHTLQIEDIFHDGLIYYGVPSIGKRKYMIFTITPNDYHYEVVDY</sequence>
<dbReference type="PANTHER" id="PTHR43143:SF1">
    <property type="entry name" value="SERINE_THREONINE-PROTEIN PHOSPHATASE CPPED1"/>
    <property type="match status" value="1"/>
</dbReference>
<dbReference type="SUPFAM" id="SSF56300">
    <property type="entry name" value="Metallo-dependent phosphatases"/>
    <property type="match status" value="1"/>
</dbReference>
<dbReference type="GO" id="GO:0016787">
    <property type="term" value="F:hydrolase activity"/>
    <property type="evidence" value="ECO:0007669"/>
    <property type="project" value="InterPro"/>
</dbReference>
<evidence type="ECO:0000259" key="2">
    <source>
        <dbReference type="Pfam" id="PF00149"/>
    </source>
</evidence>
<dbReference type="EMBL" id="RQYF01000018">
    <property type="protein sequence ID" value="RRD91972.1"/>
    <property type="molecule type" value="Genomic_DNA"/>
</dbReference>
<dbReference type="InterPro" id="IPR004843">
    <property type="entry name" value="Calcineurin-like_PHP"/>
</dbReference>
<evidence type="ECO:0000313" key="3">
    <source>
        <dbReference type="EMBL" id="RRD91972.1"/>
    </source>
</evidence>
<dbReference type="Pfam" id="PF00149">
    <property type="entry name" value="Metallophos"/>
    <property type="match status" value="1"/>
</dbReference>
<accession>A0A3P2A900</accession>
<gene>
    <name evidence="3" type="ORF">EII33_06040</name>
</gene>
<keyword evidence="1" id="KW-0732">Signal</keyword>
<evidence type="ECO:0000313" key="4">
    <source>
        <dbReference type="Proteomes" id="UP000279562"/>
    </source>
</evidence>
<dbReference type="PANTHER" id="PTHR43143">
    <property type="entry name" value="METALLOPHOSPHOESTERASE, CALCINEURIN SUPERFAMILY"/>
    <property type="match status" value="1"/>
</dbReference>
<comment type="caution">
    <text evidence="3">The sequence shown here is derived from an EMBL/GenBank/DDBJ whole genome shotgun (WGS) entry which is preliminary data.</text>
</comment>
<reference evidence="3 4" key="1">
    <citation type="submission" date="2018-11" db="EMBL/GenBank/DDBJ databases">
        <title>Genomes From Bacteria Associated with the Canine Oral Cavity: a Test Case for Automated Genome-Based Taxonomic Assignment.</title>
        <authorList>
            <person name="Coil D.A."/>
            <person name="Jospin G."/>
            <person name="Darling A.E."/>
            <person name="Wallis C."/>
            <person name="Davis I.J."/>
            <person name="Harris S."/>
            <person name="Eisen J.A."/>
            <person name="Holcombe L.J."/>
            <person name="O'Flynn C."/>
        </authorList>
    </citation>
    <scope>NUCLEOTIDE SEQUENCE [LARGE SCALE GENOMIC DNA]</scope>
    <source>
        <strain evidence="3 4">OH1047_COT-310</strain>
    </source>
</reference>
<name>A0A3P2A900_9BACE</name>
<dbReference type="InterPro" id="IPR051918">
    <property type="entry name" value="STPP_CPPED1"/>
</dbReference>
<organism evidence="3 4">
    <name type="scientific">Prevotella heparinolytica</name>
    <dbReference type="NCBI Taxonomy" id="28113"/>
    <lineage>
        <taxon>Bacteria</taxon>
        <taxon>Pseudomonadati</taxon>
        <taxon>Bacteroidota</taxon>
        <taxon>Bacteroidia</taxon>
        <taxon>Bacteroidales</taxon>
        <taxon>Bacteroidaceae</taxon>
        <taxon>Bacteroides</taxon>
    </lineage>
</organism>
<dbReference type="RefSeq" id="WP_125238939.1">
    <property type="nucleotide sequence ID" value="NZ_CAACYH010000002.1"/>
</dbReference>
<protein>
    <submittedName>
        <fullName evidence="3">Metallophosphoesterase</fullName>
    </submittedName>
</protein>
<feature type="domain" description="Calcineurin-like phosphoesterase" evidence="2">
    <location>
        <begin position="59"/>
        <end position="232"/>
    </location>
</feature>
<proteinExistence type="predicted"/>
<dbReference type="Proteomes" id="UP000279562">
    <property type="component" value="Unassembled WGS sequence"/>
</dbReference>
<dbReference type="OrthoDB" id="5464520at2"/>